<dbReference type="EMBL" id="VSSQ01000357">
    <property type="protein sequence ID" value="MPL92412.1"/>
    <property type="molecule type" value="Genomic_DNA"/>
</dbReference>
<sequence>MLFSQILGQEAIKERLIRTVQEQRIPHAQLFRGPEGVGKLALAIAYAQYICCENKQEHDSCGVCPSCVKYAKLAHPDLHLVFPVIKPAGKSSVVCDDFVAEFRKMVMENPYFGVNEWFAEISGDAKQGMIYANESQEIIRKLSLKTYESEYKVMIIWLPERMNVTCANKLLKILEEPPEKTVFLLVSNRPDDIIQTILSRTQHLNIPFLNEEDVVSALLRNPDMEITQHDALNTARIANGSYLKALNLLKEGDEQKQNFDRFVQIMRLAWQVGNKKDYASLKTLRKWADEMALSAVGRERQKGFLVYAQHMVRENYIFNLRNRDLNYLSQDESAFSANFSRFIHERNVEDLMAEFALAERHIEQNVNAKMVFFDLVLKIIMLLKR</sequence>
<dbReference type="InterPro" id="IPR027417">
    <property type="entry name" value="P-loop_NTPase"/>
</dbReference>
<accession>A0A644VPD9</accession>
<gene>
    <name evidence="1" type="ORF">SDC9_38513</name>
</gene>
<reference evidence="1" key="1">
    <citation type="submission" date="2019-08" db="EMBL/GenBank/DDBJ databases">
        <authorList>
            <person name="Kucharzyk K."/>
            <person name="Murdoch R.W."/>
            <person name="Higgins S."/>
            <person name="Loffler F."/>
        </authorList>
    </citation>
    <scope>NUCLEOTIDE SEQUENCE</scope>
</reference>
<evidence type="ECO:0008006" key="2">
    <source>
        <dbReference type="Google" id="ProtNLM"/>
    </source>
</evidence>
<protein>
    <recommendedName>
        <fullName evidence="2">DNA polymerase III subunit delta</fullName>
    </recommendedName>
</protein>
<dbReference type="NCBIfam" id="TIGR00678">
    <property type="entry name" value="holB"/>
    <property type="match status" value="1"/>
</dbReference>
<name>A0A644VPD9_9ZZZZ</name>
<comment type="caution">
    <text evidence="1">The sequence shown here is derived from an EMBL/GenBank/DDBJ whole genome shotgun (WGS) entry which is preliminary data.</text>
</comment>
<dbReference type="PANTHER" id="PTHR11669">
    <property type="entry name" value="REPLICATION FACTOR C / DNA POLYMERASE III GAMMA-TAU SUBUNIT"/>
    <property type="match status" value="1"/>
</dbReference>
<organism evidence="1">
    <name type="scientific">bioreactor metagenome</name>
    <dbReference type="NCBI Taxonomy" id="1076179"/>
    <lineage>
        <taxon>unclassified sequences</taxon>
        <taxon>metagenomes</taxon>
        <taxon>ecological metagenomes</taxon>
    </lineage>
</organism>
<dbReference type="InterPro" id="IPR004622">
    <property type="entry name" value="DNA_pol_HolB"/>
</dbReference>
<dbReference type="GO" id="GO:0003887">
    <property type="term" value="F:DNA-directed DNA polymerase activity"/>
    <property type="evidence" value="ECO:0007669"/>
    <property type="project" value="InterPro"/>
</dbReference>
<dbReference type="Pfam" id="PF13177">
    <property type="entry name" value="DNA_pol3_delta2"/>
    <property type="match status" value="1"/>
</dbReference>
<dbReference type="SUPFAM" id="SSF52540">
    <property type="entry name" value="P-loop containing nucleoside triphosphate hydrolases"/>
    <property type="match status" value="1"/>
</dbReference>
<dbReference type="PANTHER" id="PTHR11669:SF8">
    <property type="entry name" value="DNA POLYMERASE III SUBUNIT DELTA"/>
    <property type="match status" value="1"/>
</dbReference>
<dbReference type="InterPro" id="IPR050238">
    <property type="entry name" value="DNA_Rep/Repair_Clamp_Loader"/>
</dbReference>
<proteinExistence type="predicted"/>
<evidence type="ECO:0000313" key="1">
    <source>
        <dbReference type="EMBL" id="MPL92412.1"/>
    </source>
</evidence>
<dbReference type="Gene3D" id="3.40.50.300">
    <property type="entry name" value="P-loop containing nucleotide triphosphate hydrolases"/>
    <property type="match status" value="1"/>
</dbReference>
<dbReference type="AlphaFoldDB" id="A0A644VPD9"/>
<dbReference type="GO" id="GO:0006261">
    <property type="term" value="P:DNA-templated DNA replication"/>
    <property type="evidence" value="ECO:0007669"/>
    <property type="project" value="TreeGrafter"/>
</dbReference>
<dbReference type="GO" id="GO:0008408">
    <property type="term" value="F:3'-5' exonuclease activity"/>
    <property type="evidence" value="ECO:0007669"/>
    <property type="project" value="InterPro"/>
</dbReference>